<evidence type="ECO:0000313" key="2">
    <source>
        <dbReference type="EMBL" id="RDS78382.1"/>
    </source>
</evidence>
<reference evidence="2 3" key="1">
    <citation type="submission" date="2018-07" db="EMBL/GenBank/DDBJ databases">
        <title>Erythrobacter nanhaiensis sp. nov., a novel member of the genus Erythrobacter isolated from the South China Sea.</title>
        <authorList>
            <person name="Chen X."/>
            <person name="Liu J."/>
        </authorList>
    </citation>
    <scope>NUCLEOTIDE SEQUENCE [LARGE SCALE GENOMIC DNA]</scope>
    <source>
        <strain evidence="2 3">S-5</strain>
    </source>
</reference>
<dbReference type="Proteomes" id="UP000254101">
    <property type="component" value="Unassembled WGS sequence"/>
</dbReference>
<sequence length="140" mass="15089">MIDSMLDTANSLASLMTEETDALGERGRLADHEELVAAKRRLVAQLEAEIVRLNREVPAWMDDLDEDQDAALSQAMATLRDAAISNVAVVDRQLTLSNDLIEAVAAEARRLTGNAGCSYLGSGSMMLREGTSPISVNTQL</sequence>
<keyword evidence="2" id="KW-0966">Cell projection</keyword>
<keyword evidence="2" id="KW-0282">Flagellum</keyword>
<dbReference type="OrthoDB" id="7571789at2"/>
<accession>A0A395LNB1</accession>
<organism evidence="2 3">
    <name type="scientific">Alteriqipengyuania lutimaris</name>
    <dbReference type="NCBI Taxonomy" id="1538146"/>
    <lineage>
        <taxon>Bacteria</taxon>
        <taxon>Pseudomonadati</taxon>
        <taxon>Pseudomonadota</taxon>
        <taxon>Alphaproteobacteria</taxon>
        <taxon>Sphingomonadales</taxon>
        <taxon>Erythrobacteraceae</taxon>
        <taxon>Alteriqipengyuania</taxon>
    </lineage>
</organism>
<gene>
    <name evidence="2" type="ORF">DL238_12730</name>
</gene>
<name>A0A395LNB1_9SPHN</name>
<comment type="caution">
    <text evidence="2">The sequence shown here is derived from an EMBL/GenBank/DDBJ whole genome shotgun (WGS) entry which is preliminary data.</text>
</comment>
<feature type="coiled-coil region" evidence="1">
    <location>
        <begin position="29"/>
        <end position="63"/>
    </location>
</feature>
<evidence type="ECO:0000256" key="1">
    <source>
        <dbReference type="SAM" id="Coils"/>
    </source>
</evidence>
<dbReference type="EMBL" id="QRBB01000001">
    <property type="protein sequence ID" value="RDS78382.1"/>
    <property type="molecule type" value="Genomic_DNA"/>
</dbReference>
<proteinExistence type="predicted"/>
<keyword evidence="2" id="KW-0969">Cilium</keyword>
<dbReference type="RefSeq" id="WP_115492605.1">
    <property type="nucleotide sequence ID" value="NZ_JACHWW010000001.1"/>
</dbReference>
<keyword evidence="1" id="KW-0175">Coiled coil</keyword>
<evidence type="ECO:0000313" key="3">
    <source>
        <dbReference type="Proteomes" id="UP000254101"/>
    </source>
</evidence>
<keyword evidence="3" id="KW-1185">Reference proteome</keyword>
<protein>
    <submittedName>
        <fullName evidence="2">Flagellar protein FlgN</fullName>
    </submittedName>
</protein>
<dbReference type="AlphaFoldDB" id="A0A395LNB1"/>